<dbReference type="GO" id="GO:0005524">
    <property type="term" value="F:ATP binding"/>
    <property type="evidence" value="ECO:0007669"/>
    <property type="project" value="InterPro"/>
</dbReference>
<name>A0A0X9H2T6_9BBAC</name>
<dbReference type="EMBL" id="KP658210">
    <property type="protein sequence ID" value="ALN41936.1"/>
    <property type="molecule type" value="Genomic_DNA"/>
</dbReference>
<evidence type="ECO:0000313" key="4">
    <source>
        <dbReference type="Proteomes" id="UP000202719"/>
    </source>
</evidence>
<dbReference type="SUPFAM" id="SSF56112">
    <property type="entry name" value="Protein kinase-like (PK-like)"/>
    <property type="match status" value="1"/>
</dbReference>
<dbReference type="Gene3D" id="1.10.510.10">
    <property type="entry name" value="Transferase(Phosphotransferase) domain 1"/>
    <property type="match status" value="1"/>
</dbReference>
<organism evidence="2">
    <name type="scientific">Cnaphalocrocis medinalis granulovirus</name>
    <dbReference type="NCBI Taxonomy" id="1750712"/>
    <lineage>
        <taxon>Viruses</taxon>
        <taxon>Viruses incertae sedis</taxon>
        <taxon>Naldaviricetes</taxon>
        <taxon>Lefavirales</taxon>
        <taxon>Baculoviridae</taxon>
        <taxon>Betabaculovirus</taxon>
        <taxon>Betabaculovirus cnamedinalis</taxon>
    </lineage>
</organism>
<feature type="domain" description="Protein kinase" evidence="1">
    <location>
        <begin position="15"/>
        <end position="266"/>
    </location>
</feature>
<reference evidence="3" key="3">
    <citation type="submission" date="2016-01" db="EMBL/GenBank/DDBJ databases">
        <authorList>
            <person name="McClelland M."/>
            <person name="Jain A."/>
            <person name="Saraogi P."/>
            <person name="Mendelson R."/>
            <person name="Westerman R."/>
            <person name="SanMiguel P."/>
            <person name="Csonka L."/>
        </authorList>
    </citation>
    <scope>NUCLEOTIDE SEQUENCE</scope>
    <source>
        <strain evidence="3">Enping</strain>
    </source>
</reference>
<proteinExistence type="predicted"/>
<dbReference type="GO" id="GO:0004672">
    <property type="term" value="F:protein kinase activity"/>
    <property type="evidence" value="ECO:0007669"/>
    <property type="project" value="InterPro"/>
</dbReference>
<dbReference type="PROSITE" id="PS50011">
    <property type="entry name" value="PROTEIN_KINASE_DOM"/>
    <property type="match status" value="1"/>
</dbReference>
<dbReference type="InterPro" id="IPR011009">
    <property type="entry name" value="Kinase-like_dom_sf"/>
</dbReference>
<dbReference type="PANTHER" id="PTHR24347">
    <property type="entry name" value="SERINE/THREONINE-PROTEIN KINASE"/>
    <property type="match status" value="1"/>
</dbReference>
<dbReference type="Proteomes" id="UP000202719">
    <property type="component" value="Segment"/>
</dbReference>
<dbReference type="RefSeq" id="YP_009229922.1">
    <property type="nucleotide sequence ID" value="NC_029304.2"/>
</dbReference>
<evidence type="ECO:0000313" key="2">
    <source>
        <dbReference type="EMBL" id="ALN41936.1"/>
    </source>
</evidence>
<sequence>MNRSIWRFVQDFKNVEIVKKLGDNDVSYQNVFICKIKGDQKHYVCKIIKRALNPLEFVVPVLMQHNPHFLKLYSFAYNKRGEAAMIFNYIPDGDLYNLINRKNYHFDEATCQKIILSLVNAIHDLHKRQIVHNDIKLENLLYDTKRKRLHICDYGLTQNIGTPCVYDGTTLYYCPEKIAKQPYACLFDWWAIGVVSYEILSSQFPYNTDDYTNEVEPHEMLPLIAQPLPPIENITPIAMDFVTKMLSFDINLRLNSYDKIIKHPFLNNL</sequence>
<evidence type="ECO:0000313" key="3">
    <source>
        <dbReference type="EMBL" id="AMF83754.1"/>
    </source>
</evidence>
<dbReference type="InterPro" id="IPR008271">
    <property type="entry name" value="Ser/Thr_kinase_AS"/>
</dbReference>
<dbReference type="GeneID" id="26855029"/>
<dbReference type="SMART" id="SM00220">
    <property type="entry name" value="S_TKc"/>
    <property type="match status" value="1"/>
</dbReference>
<protein>
    <submittedName>
        <fullName evidence="2">Pk-1</fullName>
    </submittedName>
    <submittedName>
        <fullName evidence="3">p78/83</fullName>
    </submittedName>
</protein>
<reference evidence="2" key="2">
    <citation type="journal article" date="2016" name="PLoS ONE">
        <title>Genome of Cnaphalocrocis medinalis Granulovirus, the First Crambidae-Infecting Betabaculovirus Isolated from Rice Leaffolder to Sequenced.</title>
        <authorList>
            <person name="Han G."/>
            <person name="Xu J."/>
            <person name="Liu Q."/>
            <person name="Li C."/>
            <person name="Xu H."/>
            <person name="Lu Z."/>
        </authorList>
    </citation>
    <scope>NUCLEOTIDE SEQUENCE</scope>
</reference>
<keyword evidence="4" id="KW-1185">Reference proteome</keyword>
<dbReference type="EMBL" id="KU593505">
    <property type="protein sequence ID" value="AMF83754.1"/>
    <property type="molecule type" value="Genomic_DNA"/>
</dbReference>
<dbReference type="KEGG" id="vg:26855029"/>
<dbReference type="OrthoDB" id="8955at10239"/>
<dbReference type="Pfam" id="PF00069">
    <property type="entry name" value="Pkinase"/>
    <property type="match status" value="1"/>
</dbReference>
<reference evidence="3 4" key="1">
    <citation type="journal article" date="2015" name="Virol. Sin.">
        <title>Genome sequencing and analysis of a granulovirus isolated from the Asiatic rice leafroller, Cnaphalocrocis medinalis.</title>
        <authorList>
            <person name="Zhang S."/>
            <person name="Zhu Z."/>
            <person name="Sun S."/>
            <person name="Chen Q."/>
            <person name="Deng F."/>
            <person name="Yang K."/>
        </authorList>
    </citation>
    <scope>NUCLEOTIDE SEQUENCE [LARGE SCALE GENOMIC DNA]</scope>
    <source>
        <strain evidence="3 4">Enping</strain>
    </source>
</reference>
<evidence type="ECO:0000259" key="1">
    <source>
        <dbReference type="PROSITE" id="PS50011"/>
    </source>
</evidence>
<dbReference type="InterPro" id="IPR000719">
    <property type="entry name" value="Prot_kinase_dom"/>
</dbReference>
<dbReference type="PROSITE" id="PS00108">
    <property type="entry name" value="PROTEIN_KINASE_ST"/>
    <property type="match status" value="1"/>
</dbReference>
<accession>A0A0X9H2T6</accession>